<gene>
    <name evidence="3" type="ORF">AB664_11090</name>
</gene>
<dbReference type="PANTHER" id="PTHR30535:SF34">
    <property type="entry name" value="MOLYBDATE-BINDING PROTEIN MOLA"/>
    <property type="match status" value="1"/>
</dbReference>
<dbReference type="InterPro" id="IPR002491">
    <property type="entry name" value="ABC_transptr_periplasmic_BD"/>
</dbReference>
<dbReference type="EMBL" id="LUAY01005886">
    <property type="protein sequence ID" value="KYB45240.1"/>
    <property type="molecule type" value="Genomic_DNA"/>
</dbReference>
<feature type="signal peptide" evidence="1">
    <location>
        <begin position="1"/>
        <end position="22"/>
    </location>
</feature>
<dbReference type="InterPro" id="IPR050902">
    <property type="entry name" value="ABC_Transporter_SBP"/>
</dbReference>
<reference evidence="3" key="1">
    <citation type="submission" date="2016-02" db="EMBL/GenBank/DDBJ databases">
        <title>Genomic sequences of Ochrobactrum anthropi.</title>
        <authorList>
            <person name="Chudasama K.S."/>
            <person name="Thaker V.S."/>
        </authorList>
    </citation>
    <scope>NUCLEOTIDE SEQUENCE [LARGE SCALE GENOMIC DNA]</scope>
    <source>
        <strain evidence="3">SUBG007</strain>
    </source>
</reference>
<dbReference type="Pfam" id="PF01497">
    <property type="entry name" value="Peripla_BP_2"/>
    <property type="match status" value="1"/>
</dbReference>
<comment type="caution">
    <text evidence="3">The sequence shown here is derived from an EMBL/GenBank/DDBJ whole genome shotgun (WGS) entry which is preliminary data.</text>
</comment>
<dbReference type="AlphaFoldDB" id="A0A656Z3I1"/>
<dbReference type="PROSITE" id="PS50983">
    <property type="entry name" value="FE_B12_PBP"/>
    <property type="match status" value="1"/>
</dbReference>
<evidence type="ECO:0000256" key="1">
    <source>
        <dbReference type="SAM" id="SignalP"/>
    </source>
</evidence>
<organism evidence="3">
    <name type="scientific">Brucella anthropi</name>
    <name type="common">Ochrobactrum anthropi</name>
    <dbReference type="NCBI Taxonomy" id="529"/>
    <lineage>
        <taxon>Bacteria</taxon>
        <taxon>Pseudomonadati</taxon>
        <taxon>Pseudomonadota</taxon>
        <taxon>Alphaproteobacteria</taxon>
        <taxon>Hyphomicrobiales</taxon>
        <taxon>Brucellaceae</taxon>
        <taxon>Brucella/Ochrobactrum group</taxon>
        <taxon>Brucella</taxon>
    </lineage>
</organism>
<evidence type="ECO:0000313" key="3">
    <source>
        <dbReference type="EMBL" id="KYB45240.1"/>
    </source>
</evidence>
<name>A0A656Z3I1_BRUAN</name>
<dbReference type="PANTHER" id="PTHR30535">
    <property type="entry name" value="VITAMIN B12-BINDING PROTEIN"/>
    <property type="match status" value="1"/>
</dbReference>
<proteinExistence type="predicted"/>
<protein>
    <recommendedName>
        <fullName evidence="2">Fe/B12 periplasmic-binding domain-containing protein</fullName>
    </recommendedName>
</protein>
<sequence>MKFMRLCSLFFALLISTPASFASELTVTDMAGREVTLTMPAKRIVLAEARQLVSLSLIDRDVARRIAGAAGTRLFDPELREAYKTAFPEFAAAAQLDDETSSLSAEKTIAVEPDLVILSGDIGSNPRTDALLNTLTAAGIPAVFIDFRADPYENTIPSVELLGKVLGKEKEAQAFLDFYRQHRDAVVQRVAKISDRPTVLLHMQASAQDKCCMSPSRANLGRFVSEAGGINIGEAVVPGAFAQLSPEYVLAQNPDVYIGTGGRHLASTDGMVAGPDVSQEEAEASLTKVTSLPVIRDIKAVREGSAHGLWHNFHNNPLNVVALEVMAKWFHPDAFSDVDPKATLAEINTRFLPVPLKGALWIDQRKE</sequence>
<accession>A0A656Z3I1</accession>
<evidence type="ECO:0000259" key="2">
    <source>
        <dbReference type="PROSITE" id="PS50983"/>
    </source>
</evidence>
<dbReference type="Gene3D" id="3.40.50.1980">
    <property type="entry name" value="Nitrogenase molybdenum iron protein domain"/>
    <property type="match status" value="2"/>
</dbReference>
<dbReference type="SUPFAM" id="SSF53807">
    <property type="entry name" value="Helical backbone' metal receptor"/>
    <property type="match status" value="1"/>
</dbReference>
<feature type="domain" description="Fe/B12 periplasmic-binding" evidence="2">
    <location>
        <begin position="43"/>
        <end position="338"/>
    </location>
</feature>
<feature type="chain" id="PRO_5025024769" description="Fe/B12 periplasmic-binding domain-containing protein" evidence="1">
    <location>
        <begin position="23"/>
        <end position="367"/>
    </location>
</feature>
<keyword evidence="1" id="KW-0732">Signal</keyword>